<keyword evidence="3" id="KW-1185">Reference proteome</keyword>
<reference evidence="2 3" key="1">
    <citation type="submission" date="2013-08" db="EMBL/GenBank/DDBJ databases">
        <authorList>
            <person name="Durkin A.S."/>
            <person name="Haft D.R."/>
            <person name="McCorrison J."/>
            <person name="Torralba M."/>
            <person name="Gillis M."/>
            <person name="Haft D.H."/>
            <person name="Methe B."/>
            <person name="Sutton G."/>
            <person name="Nelson K.E."/>
        </authorList>
    </citation>
    <scope>NUCLEOTIDE SEQUENCE [LARGE SCALE GENOMIC DNA]</scope>
    <source>
        <strain evidence="2 3">F0067</strain>
    </source>
</reference>
<protein>
    <recommendedName>
        <fullName evidence="4">WD40-like protein</fullName>
    </recommendedName>
</protein>
<feature type="coiled-coil region" evidence="1">
    <location>
        <begin position="272"/>
        <end position="299"/>
    </location>
</feature>
<accession>U2NKB5</accession>
<keyword evidence="1" id="KW-0175">Coiled coil</keyword>
<proteinExistence type="predicted"/>
<dbReference type="EMBL" id="AWEY01000038">
    <property type="protein sequence ID" value="ERK38520.1"/>
    <property type="molecule type" value="Genomic_DNA"/>
</dbReference>
<evidence type="ECO:0008006" key="4">
    <source>
        <dbReference type="Google" id="ProtNLM"/>
    </source>
</evidence>
<gene>
    <name evidence="2" type="ORF">HMPREF9135_1433</name>
</gene>
<evidence type="ECO:0000313" key="3">
    <source>
        <dbReference type="Proteomes" id="UP000016648"/>
    </source>
</evidence>
<name>U2NKB5_9BACT</name>
<evidence type="ECO:0000313" key="2">
    <source>
        <dbReference type="EMBL" id="ERK38520.1"/>
    </source>
</evidence>
<sequence>MLPKELLASTAKLMFVDSIVVEKDEFYKYIPLPSEIGKFIPTIPSAPASLVGNAFVNGLDKQCFYAAGDTISASLFSMDRLTDGWTRPQKVEDVDNGFDLVGFPYQLSDGMTLFFSAKDKSTLGGYDIFMTRYDPEKGSYLTPENYGLPFNSTDNDYLLAIDEPDSLGWLVTDRRQPEGKVCIYTFVPTKGRKTYEADNLTEAQLYNFAIIHRIADTWKLGDRQAALDRLRRLKQPKSAEPLKHSLAANDHIDHVEGKGLKRPENVKRLEEYRTGMLQLAEMRRQLDRLRDQYKSDDGATKASAKGKITTLENGYIKLSGRLKHIRKSIINSENSQINN</sequence>
<dbReference type="PATRIC" id="fig|1115809.3.peg.2205"/>
<evidence type="ECO:0000256" key="1">
    <source>
        <dbReference type="SAM" id="Coils"/>
    </source>
</evidence>
<dbReference type="AlphaFoldDB" id="U2NKB5"/>
<organism evidence="2 3">
    <name type="scientific">Segatella baroniae F0067</name>
    <dbReference type="NCBI Taxonomy" id="1115809"/>
    <lineage>
        <taxon>Bacteria</taxon>
        <taxon>Pseudomonadati</taxon>
        <taxon>Bacteroidota</taxon>
        <taxon>Bacteroidia</taxon>
        <taxon>Bacteroidales</taxon>
        <taxon>Prevotellaceae</taxon>
        <taxon>Segatella</taxon>
    </lineage>
</organism>
<dbReference type="Proteomes" id="UP000016648">
    <property type="component" value="Unassembled WGS sequence"/>
</dbReference>
<comment type="caution">
    <text evidence="2">The sequence shown here is derived from an EMBL/GenBank/DDBJ whole genome shotgun (WGS) entry which is preliminary data.</text>
</comment>